<protein>
    <recommendedName>
        <fullName evidence="3">Serine protease</fullName>
    </recommendedName>
</protein>
<sequence>MLRRAVQGLGIGLASAATVIGLGLLAEVSAAVVAPVSTPPSVVVQSVLPAGH</sequence>
<keyword evidence="2" id="KW-1185">Reference proteome</keyword>
<proteinExistence type="predicted"/>
<name>A0ABN1Y6B2_9PSEU</name>
<evidence type="ECO:0008006" key="3">
    <source>
        <dbReference type="Google" id="ProtNLM"/>
    </source>
</evidence>
<evidence type="ECO:0000313" key="2">
    <source>
        <dbReference type="Proteomes" id="UP001501414"/>
    </source>
</evidence>
<evidence type="ECO:0000313" key="1">
    <source>
        <dbReference type="EMBL" id="GAA1399128.1"/>
    </source>
</evidence>
<reference evidence="1 2" key="1">
    <citation type="journal article" date="2019" name="Int. J. Syst. Evol. Microbiol.">
        <title>The Global Catalogue of Microorganisms (GCM) 10K type strain sequencing project: providing services to taxonomists for standard genome sequencing and annotation.</title>
        <authorList>
            <consortium name="The Broad Institute Genomics Platform"/>
            <consortium name="The Broad Institute Genome Sequencing Center for Infectious Disease"/>
            <person name="Wu L."/>
            <person name="Ma J."/>
        </authorList>
    </citation>
    <scope>NUCLEOTIDE SEQUENCE [LARGE SCALE GENOMIC DNA]</scope>
    <source>
        <strain evidence="1 2">JCM 11896</strain>
    </source>
</reference>
<dbReference type="EMBL" id="BAAAJK010000046">
    <property type="protein sequence ID" value="GAA1399128.1"/>
    <property type="molecule type" value="Genomic_DNA"/>
</dbReference>
<organism evidence="1 2">
    <name type="scientific">Pseudonocardia kongjuensis</name>
    <dbReference type="NCBI Taxonomy" id="102227"/>
    <lineage>
        <taxon>Bacteria</taxon>
        <taxon>Bacillati</taxon>
        <taxon>Actinomycetota</taxon>
        <taxon>Actinomycetes</taxon>
        <taxon>Pseudonocardiales</taxon>
        <taxon>Pseudonocardiaceae</taxon>
        <taxon>Pseudonocardia</taxon>
    </lineage>
</organism>
<gene>
    <name evidence="1" type="ORF">GCM10009613_54190</name>
</gene>
<dbReference type="Proteomes" id="UP001501414">
    <property type="component" value="Unassembled WGS sequence"/>
</dbReference>
<comment type="caution">
    <text evidence="1">The sequence shown here is derived from an EMBL/GenBank/DDBJ whole genome shotgun (WGS) entry which is preliminary data.</text>
</comment>
<accession>A0ABN1Y6B2</accession>